<evidence type="ECO:0000256" key="5">
    <source>
        <dbReference type="SAM" id="Phobius"/>
    </source>
</evidence>
<dbReference type="PANTHER" id="PTHR11814">
    <property type="entry name" value="SULFATE TRANSPORTER"/>
    <property type="match status" value="1"/>
</dbReference>
<dbReference type="InterPro" id="IPR036513">
    <property type="entry name" value="STAS_dom_sf"/>
</dbReference>
<proteinExistence type="predicted"/>
<comment type="subcellular location">
    <subcellularLocation>
        <location evidence="1">Membrane</location>
        <topology evidence="1">Multi-pass membrane protein</topology>
    </subcellularLocation>
</comment>
<evidence type="ECO:0000256" key="4">
    <source>
        <dbReference type="ARBA" id="ARBA00023136"/>
    </source>
</evidence>
<dbReference type="GO" id="GO:0008271">
    <property type="term" value="F:secondary active sulfate transmembrane transporter activity"/>
    <property type="evidence" value="ECO:0007669"/>
    <property type="project" value="InterPro"/>
</dbReference>
<organism evidence="7 8">
    <name type="scientific">Sphaeramia orbicularis</name>
    <name type="common">orbiculate cardinalfish</name>
    <dbReference type="NCBI Taxonomy" id="375764"/>
    <lineage>
        <taxon>Eukaryota</taxon>
        <taxon>Metazoa</taxon>
        <taxon>Chordata</taxon>
        <taxon>Craniata</taxon>
        <taxon>Vertebrata</taxon>
        <taxon>Euteleostomi</taxon>
        <taxon>Actinopterygii</taxon>
        <taxon>Neopterygii</taxon>
        <taxon>Teleostei</taxon>
        <taxon>Neoteleostei</taxon>
        <taxon>Acanthomorphata</taxon>
        <taxon>Gobiaria</taxon>
        <taxon>Kurtiformes</taxon>
        <taxon>Apogonoidei</taxon>
        <taxon>Apogonidae</taxon>
        <taxon>Apogoninae</taxon>
        <taxon>Sphaeramia</taxon>
    </lineage>
</organism>
<keyword evidence="3 5" id="KW-1133">Transmembrane helix</keyword>
<dbReference type="Proteomes" id="UP000472271">
    <property type="component" value="Chromosome 7"/>
</dbReference>
<feature type="transmembrane region" description="Helical" evidence="5">
    <location>
        <begin position="292"/>
        <end position="313"/>
    </location>
</feature>
<feature type="transmembrane region" description="Helical" evidence="5">
    <location>
        <begin position="410"/>
        <end position="430"/>
    </location>
</feature>
<keyword evidence="8" id="KW-1185">Reference proteome</keyword>
<evidence type="ECO:0000313" key="8">
    <source>
        <dbReference type="Proteomes" id="UP000472271"/>
    </source>
</evidence>
<feature type="transmembrane region" description="Helical" evidence="5">
    <location>
        <begin position="333"/>
        <end position="355"/>
    </location>
</feature>
<accession>A0A672YI72</accession>
<name>A0A672YI72_9TELE</name>
<feature type="transmembrane region" description="Helical" evidence="5">
    <location>
        <begin position="97"/>
        <end position="122"/>
    </location>
</feature>
<dbReference type="Ensembl" id="ENSSORT00005004408.1">
    <property type="protein sequence ID" value="ENSSORP00005004282.1"/>
    <property type="gene ID" value="ENSSORG00005002254.1"/>
</dbReference>
<feature type="transmembrane region" description="Helical" evidence="5">
    <location>
        <begin position="467"/>
        <end position="499"/>
    </location>
</feature>
<keyword evidence="4 5" id="KW-0472">Membrane</keyword>
<dbReference type="PROSITE" id="PS01130">
    <property type="entry name" value="SLC26A"/>
    <property type="match status" value="1"/>
</dbReference>
<dbReference type="CDD" id="cd07042">
    <property type="entry name" value="STAS_SulP_like_sulfate_transporter"/>
    <property type="match status" value="1"/>
</dbReference>
<dbReference type="Pfam" id="PF00916">
    <property type="entry name" value="Sulfate_transp"/>
    <property type="match status" value="1"/>
</dbReference>
<evidence type="ECO:0000256" key="1">
    <source>
        <dbReference type="ARBA" id="ARBA00004141"/>
    </source>
</evidence>
<sequence>MRERRCPAEEYYVQREVLDEIRLDEVAEKETCSTEPSLTERVKESLRCSVPRVKQTVLNWVPVLGWLPHYSIRENAIGDLIAGCSVGIMHLPQGMAYALLASLRPVFGLYTSLYPVLVYFIFGTSRHISLGTFAVISIMIGSVTERLAPDSNFIVNGTNGTESVDIDERDARRVQIACTLTVLTGIFQFLLGVVRFGFVVTYLSEPLVRGYTTGSACHVSISQLKYVFGVKTARYAGPLSLIYTLVDICRLLPQTKVPELVVSLVAISVLIVVKEINDCYKQKLPLPIPIELIVIIGATIITHFCGLTSKYNIDVVGEIPSGLKAPRAPDVTLFSHVIGDAFAVAIVGYAINISLGKTFALKHGYKVDSNQELVALGLSNTIGGFFQCYSVTSSLSRSLIQESTGGKTQVAGVISSVIVLITVLKIGALFEDLPKAVLSTIVFVNLKGMYKQVLDVPMLWRTNKVDLLVWLVTFTSTILLNLDLGLAVSVAFSMLTFIFRTQLPRYSVLGHVPGTDLYLDTDSYKQAKEIPGIKIFRSSATIYYTNAEMYLEALQEKVFSAGVNGLSQGNGVALHGKETSTHHLSKGQVNWAYQQDTAMFDSDTECHNGIQNIYEDIEENEKACVSGTHSIILDMSTTSFVDTVAVKTLKNIFRDFGEIDMDIYLAGCQACVVEQLETADFFSKNIPKTRLFVTVHDAVLHILKQKGQSLPLVNRLTFNILID</sequence>
<dbReference type="PROSITE" id="PS50801">
    <property type="entry name" value="STAS"/>
    <property type="match status" value="1"/>
</dbReference>
<keyword evidence="2 5" id="KW-0812">Transmembrane</keyword>
<dbReference type="Pfam" id="PF01740">
    <property type="entry name" value="STAS"/>
    <property type="match status" value="1"/>
</dbReference>
<dbReference type="AlphaFoldDB" id="A0A672YI72"/>
<dbReference type="InterPro" id="IPR018045">
    <property type="entry name" value="S04_transporter_CS"/>
</dbReference>
<feature type="transmembrane region" description="Helical" evidence="5">
    <location>
        <begin position="260"/>
        <end position="280"/>
    </location>
</feature>
<dbReference type="InterPro" id="IPR011547">
    <property type="entry name" value="SLC26A/SulP_dom"/>
</dbReference>
<dbReference type="Gene3D" id="3.30.750.24">
    <property type="entry name" value="STAS domain"/>
    <property type="match status" value="1"/>
</dbReference>
<gene>
    <name evidence="7" type="primary">slc26a6l2</name>
</gene>
<reference evidence="7" key="3">
    <citation type="submission" date="2025-09" db="UniProtKB">
        <authorList>
            <consortium name="Ensembl"/>
        </authorList>
    </citation>
    <scope>IDENTIFICATION</scope>
</reference>
<dbReference type="InterPro" id="IPR002645">
    <property type="entry name" value="STAS_dom"/>
</dbReference>
<reference evidence="7" key="2">
    <citation type="submission" date="2025-08" db="UniProtKB">
        <authorList>
            <consortium name="Ensembl"/>
        </authorList>
    </citation>
    <scope>IDENTIFICATION</scope>
</reference>
<feature type="transmembrane region" description="Helical" evidence="5">
    <location>
        <begin position="128"/>
        <end position="144"/>
    </location>
</feature>
<reference evidence="7" key="1">
    <citation type="submission" date="2019-06" db="EMBL/GenBank/DDBJ databases">
        <authorList>
            <consortium name="Wellcome Sanger Institute Data Sharing"/>
        </authorList>
    </citation>
    <scope>NUCLEOTIDE SEQUENCE [LARGE SCALE GENOMIC DNA]</scope>
</reference>
<evidence type="ECO:0000259" key="6">
    <source>
        <dbReference type="PROSITE" id="PS50801"/>
    </source>
</evidence>
<feature type="transmembrane region" description="Helical" evidence="5">
    <location>
        <begin position="176"/>
        <end position="198"/>
    </location>
</feature>
<feature type="domain" description="STAS" evidence="6">
    <location>
        <begin position="523"/>
        <end position="702"/>
    </location>
</feature>
<protein>
    <submittedName>
        <fullName evidence="7">Solute carrier family 26 member 6-like</fullName>
    </submittedName>
</protein>
<evidence type="ECO:0000313" key="7">
    <source>
        <dbReference type="Ensembl" id="ENSSORP00005004282.1"/>
    </source>
</evidence>
<dbReference type="SUPFAM" id="SSF52091">
    <property type="entry name" value="SpoIIaa-like"/>
    <property type="match status" value="1"/>
</dbReference>
<evidence type="ECO:0000256" key="2">
    <source>
        <dbReference type="ARBA" id="ARBA00022692"/>
    </source>
</evidence>
<evidence type="ECO:0000256" key="3">
    <source>
        <dbReference type="ARBA" id="ARBA00022989"/>
    </source>
</evidence>
<dbReference type="GO" id="GO:0016020">
    <property type="term" value="C:membrane"/>
    <property type="evidence" value="ECO:0007669"/>
    <property type="project" value="UniProtKB-SubCell"/>
</dbReference>
<dbReference type="NCBIfam" id="TIGR00815">
    <property type="entry name" value="sulP"/>
    <property type="match status" value="1"/>
</dbReference>
<dbReference type="InterPro" id="IPR001902">
    <property type="entry name" value="SLC26A/SulP_fam"/>
</dbReference>